<evidence type="ECO:0000313" key="4">
    <source>
        <dbReference type="EMBL" id="CAH0372693.1"/>
    </source>
</evidence>
<proteinExistence type="predicted"/>
<dbReference type="InterPro" id="IPR020472">
    <property type="entry name" value="WD40_PAC1"/>
</dbReference>
<protein>
    <submittedName>
        <fullName evidence="4">Uncharacterized protein</fullName>
    </submittedName>
</protein>
<comment type="caution">
    <text evidence="4">The sequence shown here is derived from an EMBL/GenBank/DDBJ whole genome shotgun (WGS) entry which is preliminary data.</text>
</comment>
<dbReference type="SMART" id="SM00320">
    <property type="entry name" value="WD40"/>
    <property type="match status" value="5"/>
</dbReference>
<dbReference type="OrthoDB" id="6262491at2759"/>
<evidence type="ECO:0000256" key="2">
    <source>
        <dbReference type="ARBA" id="ARBA00022737"/>
    </source>
</evidence>
<evidence type="ECO:0000313" key="5">
    <source>
        <dbReference type="Proteomes" id="UP000789595"/>
    </source>
</evidence>
<dbReference type="Proteomes" id="UP000789595">
    <property type="component" value="Unassembled WGS sequence"/>
</dbReference>
<dbReference type="PANTHER" id="PTHR19869:SF1">
    <property type="entry name" value="WD REPEAT-CONTAINING PROTEIN 31"/>
    <property type="match status" value="1"/>
</dbReference>
<evidence type="ECO:0000256" key="3">
    <source>
        <dbReference type="PROSITE-ProRule" id="PRU00221"/>
    </source>
</evidence>
<name>A0A8J2SLK3_9STRA</name>
<organism evidence="4 5">
    <name type="scientific">Pelagomonas calceolata</name>
    <dbReference type="NCBI Taxonomy" id="35677"/>
    <lineage>
        <taxon>Eukaryota</taxon>
        <taxon>Sar</taxon>
        <taxon>Stramenopiles</taxon>
        <taxon>Ochrophyta</taxon>
        <taxon>Pelagophyceae</taxon>
        <taxon>Pelagomonadales</taxon>
        <taxon>Pelagomonadaceae</taxon>
        <taxon>Pelagomonas</taxon>
    </lineage>
</organism>
<dbReference type="PROSITE" id="PS50294">
    <property type="entry name" value="WD_REPEATS_REGION"/>
    <property type="match status" value="2"/>
</dbReference>
<dbReference type="PROSITE" id="PS50082">
    <property type="entry name" value="WD_REPEATS_2"/>
    <property type="match status" value="3"/>
</dbReference>
<reference evidence="4" key="1">
    <citation type="submission" date="2021-11" db="EMBL/GenBank/DDBJ databases">
        <authorList>
            <consortium name="Genoscope - CEA"/>
            <person name="William W."/>
        </authorList>
    </citation>
    <scope>NUCLEOTIDE SEQUENCE</scope>
</reference>
<gene>
    <name evidence="4" type="ORF">PECAL_3P27070</name>
</gene>
<dbReference type="InterPro" id="IPR036322">
    <property type="entry name" value="WD40_repeat_dom_sf"/>
</dbReference>
<keyword evidence="1 3" id="KW-0853">WD repeat</keyword>
<keyword evidence="2" id="KW-0677">Repeat</keyword>
<dbReference type="EMBL" id="CAKKNE010000003">
    <property type="protein sequence ID" value="CAH0372693.1"/>
    <property type="molecule type" value="Genomic_DNA"/>
</dbReference>
<feature type="repeat" description="WD" evidence="3">
    <location>
        <begin position="147"/>
        <end position="188"/>
    </location>
</feature>
<dbReference type="Gene3D" id="2.130.10.10">
    <property type="entry name" value="YVTN repeat-like/Quinoprotein amine dehydrogenase"/>
    <property type="match status" value="2"/>
</dbReference>
<evidence type="ECO:0000256" key="1">
    <source>
        <dbReference type="ARBA" id="ARBA00022574"/>
    </source>
</evidence>
<dbReference type="InterPro" id="IPR001680">
    <property type="entry name" value="WD40_rpt"/>
</dbReference>
<sequence length="326" mass="33315">MGPACSKPPGDIATAAGVAQLPKIHGGAVLDAWCGGDNSVVTAGADGRVVLYDAAAGTAKTLGVHAAAANGVAAARDRAGAVYTCSRDLSVRRWPLARGPTQVIEAAHELAVTAVTVADDGATVASGSRDYRVKTWDAATGENAAAVRVPRNVVTCMCWRPTTQTFAQGSEDLRLRVWDARDLRQAAAQTFAGYEFFPLAVASAGPHLITASKGFGGEGGEVTLWDARRPGSEPLAVLRGHAQDATGVAFLRGGAGAASASKDGRVKLWDLEAGTLSRDVDAGGESPMYTSVCAAPGAATVAAVATTFQGDVFCFDREFRVAAAVG</sequence>
<feature type="repeat" description="WD" evidence="3">
    <location>
        <begin position="238"/>
        <end position="279"/>
    </location>
</feature>
<dbReference type="PROSITE" id="PS00678">
    <property type="entry name" value="WD_REPEATS_1"/>
    <property type="match status" value="2"/>
</dbReference>
<dbReference type="AlphaFoldDB" id="A0A8J2SLK3"/>
<dbReference type="PRINTS" id="PR00320">
    <property type="entry name" value="GPROTEINBRPT"/>
</dbReference>
<dbReference type="InterPro" id="IPR040066">
    <property type="entry name" value="WDR31"/>
</dbReference>
<dbReference type="SUPFAM" id="SSF50978">
    <property type="entry name" value="WD40 repeat-like"/>
    <property type="match status" value="1"/>
</dbReference>
<dbReference type="InterPro" id="IPR015943">
    <property type="entry name" value="WD40/YVTN_repeat-like_dom_sf"/>
</dbReference>
<dbReference type="PANTHER" id="PTHR19869">
    <property type="entry name" value="SPERMATID WD-REPEAT PROTEIN"/>
    <property type="match status" value="1"/>
</dbReference>
<dbReference type="Pfam" id="PF00400">
    <property type="entry name" value="WD40"/>
    <property type="match status" value="3"/>
</dbReference>
<accession>A0A8J2SLK3</accession>
<dbReference type="InterPro" id="IPR019775">
    <property type="entry name" value="WD40_repeat_CS"/>
</dbReference>
<feature type="repeat" description="WD" evidence="3">
    <location>
        <begin position="105"/>
        <end position="146"/>
    </location>
</feature>
<keyword evidence="5" id="KW-1185">Reference proteome</keyword>